<dbReference type="InterPro" id="IPR036691">
    <property type="entry name" value="Endo/exonu/phosph_ase_sf"/>
</dbReference>
<organism evidence="1 2">
    <name type="scientific">Nippostrongylus brasiliensis</name>
    <name type="common">Rat hookworm</name>
    <dbReference type="NCBI Taxonomy" id="27835"/>
    <lineage>
        <taxon>Eukaryota</taxon>
        <taxon>Metazoa</taxon>
        <taxon>Ecdysozoa</taxon>
        <taxon>Nematoda</taxon>
        <taxon>Chromadorea</taxon>
        <taxon>Rhabditida</taxon>
        <taxon>Rhabditina</taxon>
        <taxon>Rhabditomorpha</taxon>
        <taxon>Strongyloidea</taxon>
        <taxon>Heligmosomidae</taxon>
        <taxon>Nippostrongylus</taxon>
    </lineage>
</organism>
<name>A0A3P7D8D6_NIPBR</name>
<sequence>MDDVIKSVPDDDFLTIAGDQNGHVGTGRRVLEKAHGGRGFGAKNEDGERIPDLAVAQDLEICSTFFAKRESQKMNYCSGGHRTEVDHILVRREDLKAVKDVKVLPGEVVARQHRSLVADLSVLLPPKMKERTEPKIRWWKLKGPVKSELKRNLLATGLPNPDGPVNETWRQAAQTILHYEDPTNQLRFKRVVVNSSVTDEEVPGWATTTFRVEWFRILRLAPKYRR</sequence>
<keyword evidence="2" id="KW-1185">Reference proteome</keyword>
<accession>A0A3P7D8D6</accession>
<dbReference type="Gene3D" id="3.60.10.10">
    <property type="entry name" value="Endonuclease/exonuclease/phosphatase"/>
    <property type="match status" value="1"/>
</dbReference>
<dbReference type="AlphaFoldDB" id="A0A3P7D8D6"/>
<dbReference type="InterPro" id="IPR027124">
    <property type="entry name" value="Swc5/CFDP1/2"/>
</dbReference>
<evidence type="ECO:0000313" key="2">
    <source>
        <dbReference type="Proteomes" id="UP000271162"/>
    </source>
</evidence>
<dbReference type="STRING" id="27835.A0A3P7D8D6"/>
<proteinExistence type="predicted"/>
<dbReference type="Proteomes" id="UP000271162">
    <property type="component" value="Unassembled WGS sequence"/>
</dbReference>
<dbReference type="PANTHER" id="PTHR23227">
    <property type="entry name" value="BUCENTAUR RELATED"/>
    <property type="match status" value="1"/>
</dbReference>
<dbReference type="EMBL" id="UYSL01025125">
    <property type="protein sequence ID" value="VDL84157.1"/>
    <property type="molecule type" value="Genomic_DNA"/>
</dbReference>
<dbReference type="PANTHER" id="PTHR23227:SF83">
    <property type="entry name" value="ENDONUCLEASE_EXONUCLEASE_PHOSPHATASE DOMAIN-CONTAINING PROTEIN"/>
    <property type="match status" value="1"/>
</dbReference>
<protein>
    <submittedName>
        <fullName evidence="1">Uncharacterized protein</fullName>
    </submittedName>
</protein>
<gene>
    <name evidence="1" type="ORF">NBR_LOCUS20420</name>
</gene>
<reference evidence="1 2" key="1">
    <citation type="submission" date="2018-11" db="EMBL/GenBank/DDBJ databases">
        <authorList>
            <consortium name="Pathogen Informatics"/>
        </authorList>
    </citation>
    <scope>NUCLEOTIDE SEQUENCE [LARGE SCALE GENOMIC DNA]</scope>
</reference>
<evidence type="ECO:0000313" key="1">
    <source>
        <dbReference type="EMBL" id="VDL84157.1"/>
    </source>
</evidence>